<proteinExistence type="predicted"/>
<dbReference type="PANTHER" id="PTHR22774">
    <property type="entry name" value="CHOREIN N-TERMINAL DOMAIN-CONTAINING PROTEIN"/>
    <property type="match status" value="1"/>
</dbReference>
<name>A0A820N1S2_9BILA</name>
<protein>
    <recommendedName>
        <fullName evidence="3">Chorein N-terminal domain-containing protein</fullName>
    </recommendedName>
</protein>
<evidence type="ECO:0008006" key="3">
    <source>
        <dbReference type="Google" id="ProtNLM"/>
    </source>
</evidence>
<dbReference type="EMBL" id="CAJOAY010025125">
    <property type="protein sequence ID" value="CAF4380685.1"/>
    <property type="molecule type" value="Genomic_DNA"/>
</dbReference>
<dbReference type="AlphaFoldDB" id="A0A820N1S2"/>
<accession>A0A820N1S2</accession>
<dbReference type="Pfam" id="PF24917">
    <property type="entry name" value="BLTP3A_B"/>
    <property type="match status" value="1"/>
</dbReference>
<organism evidence="1 2">
    <name type="scientific">Adineta steineri</name>
    <dbReference type="NCBI Taxonomy" id="433720"/>
    <lineage>
        <taxon>Eukaryota</taxon>
        <taxon>Metazoa</taxon>
        <taxon>Spiralia</taxon>
        <taxon>Gnathifera</taxon>
        <taxon>Rotifera</taxon>
        <taxon>Eurotatoria</taxon>
        <taxon>Bdelloidea</taxon>
        <taxon>Adinetida</taxon>
        <taxon>Adinetidae</taxon>
        <taxon>Adineta</taxon>
    </lineage>
</organism>
<dbReference type="Proteomes" id="UP000663881">
    <property type="component" value="Unassembled WGS sequence"/>
</dbReference>
<dbReference type="InterPro" id="IPR026728">
    <property type="entry name" value="BLTP3A/B"/>
</dbReference>
<evidence type="ECO:0000313" key="2">
    <source>
        <dbReference type="Proteomes" id="UP000663881"/>
    </source>
</evidence>
<feature type="non-terminal residue" evidence="1">
    <location>
        <position position="90"/>
    </location>
</feature>
<feature type="non-terminal residue" evidence="1">
    <location>
        <position position="1"/>
    </location>
</feature>
<dbReference type="PANTHER" id="PTHR22774:SF11">
    <property type="entry name" value="CHOREIN N-TERMINAL DOMAIN-CONTAINING PROTEIN"/>
    <property type="match status" value="1"/>
</dbReference>
<comment type="caution">
    <text evidence="1">The sequence shown here is derived from an EMBL/GenBank/DDBJ whole genome shotgun (WGS) entry which is preliminary data.</text>
</comment>
<sequence length="90" mass="10240">EGELSSINLDEKALEDVIELPIWLKIKKATCGRVFIKIPWTSLKTLPIQIQLDDVTIEIETCEQLRDIHNLSNANDPSMGKYGFTNRVID</sequence>
<reference evidence="1" key="1">
    <citation type="submission" date="2021-02" db="EMBL/GenBank/DDBJ databases">
        <authorList>
            <person name="Nowell W R."/>
        </authorList>
    </citation>
    <scope>NUCLEOTIDE SEQUENCE</scope>
</reference>
<evidence type="ECO:0000313" key="1">
    <source>
        <dbReference type="EMBL" id="CAF4380685.1"/>
    </source>
</evidence>
<gene>
    <name evidence="1" type="ORF">OKA104_LOCUS50343</name>
</gene>